<dbReference type="OrthoDB" id="9776737at2"/>
<organism evidence="4 5">
    <name type="scientific">Paenibacillus psychroresistens</name>
    <dbReference type="NCBI Taxonomy" id="1778678"/>
    <lineage>
        <taxon>Bacteria</taxon>
        <taxon>Bacillati</taxon>
        <taxon>Bacillota</taxon>
        <taxon>Bacilli</taxon>
        <taxon>Bacillales</taxon>
        <taxon>Paenibacillaceae</taxon>
        <taxon>Paenibacillus</taxon>
    </lineage>
</organism>
<feature type="domain" description="Glycosyltransferase RgtA/B/C/D-like" evidence="2">
    <location>
        <begin position="345"/>
        <end position="466"/>
    </location>
</feature>
<dbReference type="InterPro" id="IPR008979">
    <property type="entry name" value="Galactose-bd-like_sf"/>
</dbReference>
<protein>
    <submittedName>
        <fullName evidence="4">Phospholipid carrier-dependent glycosyltransferase</fullName>
    </submittedName>
</protein>
<feature type="transmembrane region" description="Helical" evidence="1">
    <location>
        <begin position="1204"/>
        <end position="1223"/>
    </location>
</feature>
<dbReference type="InterPro" id="IPR032421">
    <property type="entry name" value="PMT_4TMC"/>
</dbReference>
<gene>
    <name evidence="4" type="ORF">EHS13_10910</name>
</gene>
<feature type="transmembrane region" description="Helical" evidence="1">
    <location>
        <begin position="524"/>
        <end position="542"/>
    </location>
</feature>
<keyword evidence="1" id="KW-1133">Transmembrane helix</keyword>
<keyword evidence="5" id="KW-1185">Reference proteome</keyword>
<feature type="transmembrane region" description="Helical" evidence="1">
    <location>
        <begin position="255"/>
        <end position="281"/>
    </location>
</feature>
<dbReference type="InterPro" id="IPR038731">
    <property type="entry name" value="RgtA/B/C-like"/>
</dbReference>
<feature type="transmembrane region" description="Helical" evidence="1">
    <location>
        <begin position="365"/>
        <end position="385"/>
    </location>
</feature>
<dbReference type="KEGG" id="ppsc:EHS13_10910"/>
<evidence type="ECO:0000313" key="4">
    <source>
        <dbReference type="EMBL" id="QGQ95357.1"/>
    </source>
</evidence>
<feature type="transmembrane region" description="Helical" evidence="1">
    <location>
        <begin position="696"/>
        <end position="715"/>
    </location>
</feature>
<feature type="transmembrane region" description="Helical" evidence="1">
    <location>
        <begin position="341"/>
        <end position="359"/>
    </location>
</feature>
<feature type="transmembrane region" description="Helical" evidence="1">
    <location>
        <begin position="1182"/>
        <end position="1198"/>
    </location>
</feature>
<dbReference type="AlphaFoldDB" id="A0A6B8RHH2"/>
<feature type="transmembrane region" description="Helical" evidence="1">
    <location>
        <begin position="1158"/>
        <end position="1175"/>
    </location>
</feature>
<dbReference type="Pfam" id="PF16192">
    <property type="entry name" value="PMT_4TMC"/>
    <property type="match status" value="1"/>
</dbReference>
<feature type="transmembrane region" description="Helical" evidence="1">
    <location>
        <begin position="315"/>
        <end position="334"/>
    </location>
</feature>
<evidence type="ECO:0000259" key="3">
    <source>
        <dbReference type="Pfam" id="PF16192"/>
    </source>
</evidence>
<dbReference type="SUPFAM" id="SSF49785">
    <property type="entry name" value="Galactose-binding domain-like"/>
    <property type="match status" value="1"/>
</dbReference>
<feature type="domain" description="Glycosyltransferase RgtA/B/C/D-like" evidence="2">
    <location>
        <begin position="882"/>
        <end position="1026"/>
    </location>
</feature>
<name>A0A6B8RHH2_9BACL</name>
<keyword evidence="1" id="KW-0812">Transmembrane</keyword>
<feature type="transmembrane region" description="Helical" evidence="1">
    <location>
        <begin position="983"/>
        <end position="1000"/>
    </location>
</feature>
<dbReference type="EMBL" id="CP034235">
    <property type="protein sequence ID" value="QGQ95357.1"/>
    <property type="molecule type" value="Genomic_DNA"/>
</dbReference>
<dbReference type="Gene3D" id="2.60.120.260">
    <property type="entry name" value="Galactose-binding domain-like"/>
    <property type="match status" value="2"/>
</dbReference>
<keyword evidence="4" id="KW-0808">Transferase</keyword>
<feature type="transmembrane region" description="Helical" evidence="1">
    <location>
        <begin position="902"/>
        <end position="920"/>
    </location>
</feature>
<feature type="transmembrane region" description="Helical" evidence="1">
    <location>
        <begin position="628"/>
        <end position="648"/>
    </location>
</feature>
<feature type="domain" description="Protein O-mannosyl-transferase C-terminal four TM" evidence="3">
    <location>
        <begin position="1101"/>
        <end position="1277"/>
    </location>
</feature>
<reference evidence="5" key="1">
    <citation type="submission" date="2018-11" db="EMBL/GenBank/DDBJ databases">
        <title>Complete genome sequence of Paenibacillus sp. ML311-T8.</title>
        <authorList>
            <person name="Nam Y.-D."/>
            <person name="Kang J."/>
            <person name="Chung W.-H."/>
            <person name="Park Y.S."/>
        </authorList>
    </citation>
    <scope>NUCLEOTIDE SEQUENCE [LARGE SCALE GENOMIC DNA]</scope>
    <source>
        <strain evidence="5">ML311-T8</strain>
    </source>
</reference>
<dbReference type="Proteomes" id="UP000426246">
    <property type="component" value="Chromosome"/>
</dbReference>
<dbReference type="InterPro" id="IPR027005">
    <property type="entry name" value="PMT-like"/>
</dbReference>
<accession>A0A6B8RHH2</accession>
<feature type="transmembrane region" description="Helical" evidence="1">
    <location>
        <begin position="955"/>
        <end position="971"/>
    </location>
</feature>
<dbReference type="Pfam" id="PF13231">
    <property type="entry name" value="PMT_2"/>
    <property type="match status" value="2"/>
</dbReference>
<feature type="transmembrane region" description="Helical" evidence="1">
    <location>
        <begin position="420"/>
        <end position="445"/>
    </location>
</feature>
<dbReference type="GO" id="GO:0016740">
    <property type="term" value="F:transferase activity"/>
    <property type="evidence" value="ECO:0007669"/>
    <property type="project" value="UniProtKB-KW"/>
</dbReference>
<dbReference type="PANTHER" id="PTHR10050">
    <property type="entry name" value="DOLICHYL-PHOSPHATE-MANNOSE--PROTEIN MANNOSYLTRANSFERASE"/>
    <property type="match status" value="1"/>
</dbReference>
<feature type="transmembrane region" description="Helical" evidence="1">
    <location>
        <begin position="452"/>
        <end position="472"/>
    </location>
</feature>
<evidence type="ECO:0000256" key="1">
    <source>
        <dbReference type="SAM" id="Phobius"/>
    </source>
</evidence>
<sequence>MRGLTNRLKLGMITVLGFIMAVCILIAFTTQTTSASENLLGNSGLEEISSDIPTLWSTVVYEEGKTNFTIGQEGPHSGSSYITIESLQANDARWVQKIKVKANTIYKLSGWAKTDNVGTNAKGANISIEGIADSSVDIKGTSDWQPLEMYLKTDKKQEELAFLARLGGYGSANTGKASFDDLAVEEIAAAPEGANVVQLGAAVKQAEASSAPKGDGVIISYTRMIWWTLIFIGLFIFVNRLMIRRQFLVYSLSEAKVVMAILICVAAFFRLLVAPSMVGFASDVYSFMSWSQDVSTNGMAHFYGRPDFLADYPPGYMIVLYILGKISHAFGMNYKSDASLILYKMPAMIADLVTTYLIYRIAKKMLPTTAAIGLAALYAFNPAIILNSAAWGQVDSFFTMFVLIAVIMLVRGKVPLSTALFAVAVLLKPQALMFGPLLLFVFIRIRKDYKTILISVVTGLLVLIIVPLPFTIHQHNGPLYLIDLYTSTLGSYNYASLNAYNVITLVGGNWQPITDKILFLSYTHWSYLLILASLIYCGVLYFKSKADDTKLYWIAFFFMTAVFMVTVKMHERYLFYALVFALMSFIHFKDRRILYLFFGLSLTHFFNTDEILGYSLTNNFKLNRYGMILIYTSLANTLMFIYMIKVGWDVLVKDKITPTAADKLLPLDSKKTGEPAMRLTREAEPEIKLNKLDYRLIAGLTLVYLVFALINLGSFKAPETFWQPANAGESFYISLDSEQAIKKINTFGGPGDGNFDVDFSSDLKTWRDARLINRDGGVVFAWTSMDIDIKAKYARVTAKQPGFRLNEIALYGEDSSKPLHVEIVVPGTKSSLSKGKPSYVFDEPDQAAYKPSFMNGTYFDEIYHARTAYEQLHKIEPYESTHPPLGKIIIGLGTAIFGTNPFGWRIMGTLFGVGMIPIFYAFGKMLFRRTEYAFMGAFLLAFDFMHFVQTRISTIDVYGVFFIILMYYYMYKYYRLSFYNTSLRQTLTPLALSGLFFGLGAASKWIAIYAGAGLAVILFLVLYERYREFAFAQKSLVTKHVVKKEDNTQSYYRHVIQAFKPSLIKTLAWCMLFFVGIPAVIYVLSFIPFMLVPGPGHGLHEVITYQKHMYEYHKNLVATHPFSSVWYQWPIMQKPLWYYGGQAPAGKASLIVALGNPAIWWVGIVAIFSTLWIGFKKRDKTVLFLFIAMCANYVPWMLVARLTFIYHFFAMLPFMIFCIVYVIRHFKESNPRSNLNPVIYSYYAVVFLLFLMFYPILSGATVSRSYIDHTLKWISSWVF</sequence>
<feature type="transmembrane region" description="Helical" evidence="1">
    <location>
        <begin position="573"/>
        <end position="588"/>
    </location>
</feature>
<feature type="transmembrane region" description="Helical" evidence="1">
    <location>
        <begin position="551"/>
        <end position="567"/>
    </location>
</feature>
<evidence type="ECO:0000259" key="2">
    <source>
        <dbReference type="Pfam" id="PF13231"/>
    </source>
</evidence>
<feature type="transmembrane region" description="Helical" evidence="1">
    <location>
        <begin position="397"/>
        <end position="414"/>
    </location>
</feature>
<feature type="transmembrane region" description="Helical" evidence="1">
    <location>
        <begin position="595"/>
        <end position="616"/>
    </location>
</feature>
<evidence type="ECO:0000313" key="5">
    <source>
        <dbReference type="Proteomes" id="UP000426246"/>
    </source>
</evidence>
<dbReference type="RefSeq" id="WP_155700375.1">
    <property type="nucleotide sequence ID" value="NZ_CP034235.1"/>
</dbReference>
<feature type="transmembrane region" description="Helical" evidence="1">
    <location>
        <begin position="1067"/>
        <end position="1091"/>
    </location>
</feature>
<feature type="transmembrane region" description="Helical" evidence="1">
    <location>
        <begin position="1006"/>
        <end position="1023"/>
    </location>
</feature>
<keyword evidence="1" id="KW-0472">Membrane</keyword>
<feature type="transmembrane region" description="Helical" evidence="1">
    <location>
        <begin position="12"/>
        <end position="30"/>
    </location>
</feature>
<proteinExistence type="predicted"/>
<feature type="transmembrane region" description="Helical" evidence="1">
    <location>
        <begin position="224"/>
        <end position="243"/>
    </location>
</feature>
<feature type="transmembrane region" description="Helical" evidence="1">
    <location>
        <begin position="1235"/>
        <end position="1257"/>
    </location>
</feature>